<dbReference type="Gene3D" id="3.90.1150.10">
    <property type="entry name" value="Aspartate Aminotransferase, domain 1"/>
    <property type="match status" value="1"/>
</dbReference>
<dbReference type="InterPro" id="IPR036388">
    <property type="entry name" value="WH-like_DNA-bd_sf"/>
</dbReference>
<dbReference type="Gene3D" id="3.40.640.10">
    <property type="entry name" value="Type I PLP-dependent aspartate aminotransferase-like (Major domain)"/>
    <property type="match status" value="1"/>
</dbReference>
<dbReference type="InterPro" id="IPR000524">
    <property type="entry name" value="Tscrpt_reg_HTH_GntR"/>
</dbReference>
<keyword evidence="8" id="KW-1185">Reference proteome</keyword>
<reference evidence="7 8" key="1">
    <citation type="journal article" date="2017" name="Curr. Biol.">
        <title>Genome architecture and evolution of a unichromosomal asexual nematode.</title>
        <authorList>
            <person name="Fradin H."/>
            <person name="Zegar C."/>
            <person name="Gutwein M."/>
            <person name="Lucas J."/>
            <person name="Kovtun M."/>
            <person name="Corcoran D."/>
            <person name="Baugh L.R."/>
            <person name="Kiontke K."/>
            <person name="Gunsalus K."/>
            <person name="Fitch D.H."/>
            <person name="Piano F."/>
        </authorList>
    </citation>
    <scope>NUCLEOTIDE SEQUENCE [LARGE SCALE GENOMIC DNA]</scope>
    <source>
        <strain evidence="7">PF1309</strain>
    </source>
</reference>
<dbReference type="InterPro" id="IPR015422">
    <property type="entry name" value="PyrdxlP-dep_Trfase_small"/>
</dbReference>
<dbReference type="GO" id="GO:0030170">
    <property type="term" value="F:pyridoxal phosphate binding"/>
    <property type="evidence" value="ECO:0007669"/>
    <property type="project" value="InterPro"/>
</dbReference>
<dbReference type="SMART" id="SM00345">
    <property type="entry name" value="HTH_GNTR"/>
    <property type="match status" value="1"/>
</dbReference>
<dbReference type="Gene3D" id="1.10.10.10">
    <property type="entry name" value="Winged helix-like DNA-binding domain superfamily/Winged helix DNA-binding domain"/>
    <property type="match status" value="1"/>
</dbReference>
<sequence>MSIFELLLTEIDHSRSSTEPMYVQLAKAISSAINSGRVRPGERLPPHRELASRLNVNITTITRTMSMLQEANLVDTRPGRGTVVCTPPPDLRLRGAQFQPASTTIAGLIDLSINRPATDAYNHVLASILPELPSDPRFSSMKDYHLSEGPVWAREAAASWLRSMGVSASAPQIVICEGAQHGLSLVLRAITKPGETILADEVTYQGISSLCRTLGLNIVGVGSDARGMLPSALEQACAEHSARLVFIVSSIHCPTAVTLDEERGDELLKIIRKHDLLLLEDDVYRPISDEAQRPLVCRYPEHTIYVSSMSKCIAPGLRIGFILTPPSLIVDIIDSIRVNCWSISPLSALIATCLIESGRARDLVIVQREELRARQALLRTHLTGLKFNSSATAPHAWLQLPDHWSGEAFCQACLDNGIIILPGSAFSLSHEREPNAVRINLSAAPSREKLEHALGVIARLIRQTPTSAPND</sequence>
<evidence type="ECO:0000256" key="2">
    <source>
        <dbReference type="ARBA" id="ARBA00022898"/>
    </source>
</evidence>
<dbReference type="GO" id="GO:0003700">
    <property type="term" value="F:DNA-binding transcription factor activity"/>
    <property type="evidence" value="ECO:0007669"/>
    <property type="project" value="InterPro"/>
</dbReference>
<evidence type="ECO:0000313" key="8">
    <source>
        <dbReference type="Proteomes" id="UP000218231"/>
    </source>
</evidence>
<dbReference type="CDD" id="cd00609">
    <property type="entry name" value="AAT_like"/>
    <property type="match status" value="1"/>
</dbReference>
<dbReference type="STRING" id="2018661.A0A2A2M221"/>
<dbReference type="SUPFAM" id="SSF46785">
    <property type="entry name" value="Winged helix' DNA-binding domain"/>
    <property type="match status" value="1"/>
</dbReference>
<comment type="similarity">
    <text evidence="1">In the C-terminal section; belongs to the class-I pyridoxal-phosphate-dependent aminotransferase family.</text>
</comment>
<keyword evidence="5" id="KW-0804">Transcription</keyword>
<dbReference type="InterPro" id="IPR015424">
    <property type="entry name" value="PyrdxlP-dep_Trfase"/>
</dbReference>
<dbReference type="InterPro" id="IPR036390">
    <property type="entry name" value="WH_DNA-bd_sf"/>
</dbReference>
<dbReference type="PROSITE" id="PS50949">
    <property type="entry name" value="HTH_GNTR"/>
    <property type="match status" value="1"/>
</dbReference>
<dbReference type="InterPro" id="IPR015421">
    <property type="entry name" value="PyrdxlP-dep_Trfase_major"/>
</dbReference>
<keyword evidence="4" id="KW-0238">DNA-binding</keyword>
<feature type="domain" description="HTH gntR-type" evidence="6">
    <location>
        <begin position="19"/>
        <end position="87"/>
    </location>
</feature>
<organism evidence="7 8">
    <name type="scientific">Diploscapter pachys</name>
    <dbReference type="NCBI Taxonomy" id="2018661"/>
    <lineage>
        <taxon>Eukaryota</taxon>
        <taxon>Metazoa</taxon>
        <taxon>Ecdysozoa</taxon>
        <taxon>Nematoda</taxon>
        <taxon>Chromadorea</taxon>
        <taxon>Rhabditida</taxon>
        <taxon>Rhabditina</taxon>
        <taxon>Rhabditomorpha</taxon>
        <taxon>Rhabditoidea</taxon>
        <taxon>Rhabditidae</taxon>
        <taxon>Diploscapter</taxon>
    </lineage>
</organism>
<evidence type="ECO:0000256" key="1">
    <source>
        <dbReference type="ARBA" id="ARBA00005384"/>
    </source>
</evidence>
<protein>
    <recommendedName>
        <fullName evidence="6">HTH gntR-type domain-containing protein</fullName>
    </recommendedName>
</protein>
<evidence type="ECO:0000256" key="4">
    <source>
        <dbReference type="ARBA" id="ARBA00023125"/>
    </source>
</evidence>
<dbReference type="Pfam" id="PF00155">
    <property type="entry name" value="Aminotran_1_2"/>
    <property type="match status" value="1"/>
</dbReference>
<comment type="caution">
    <text evidence="7">The sequence shown here is derived from an EMBL/GenBank/DDBJ whole genome shotgun (WGS) entry which is preliminary data.</text>
</comment>
<gene>
    <name evidence="7" type="ORF">WR25_27339</name>
</gene>
<dbReference type="PANTHER" id="PTHR46577:SF1">
    <property type="entry name" value="HTH-TYPE TRANSCRIPTIONAL REGULATORY PROTEIN GABR"/>
    <property type="match status" value="1"/>
</dbReference>
<dbReference type="InterPro" id="IPR051446">
    <property type="entry name" value="HTH_trans_reg/aminotransferase"/>
</dbReference>
<keyword evidence="2" id="KW-0663">Pyridoxal phosphate</keyword>
<dbReference type="OrthoDB" id="7042322at2759"/>
<name>A0A2A2M221_9BILA</name>
<dbReference type="Pfam" id="PF00392">
    <property type="entry name" value="GntR"/>
    <property type="match status" value="1"/>
</dbReference>
<dbReference type="PANTHER" id="PTHR46577">
    <property type="entry name" value="HTH-TYPE TRANSCRIPTIONAL REGULATORY PROTEIN GABR"/>
    <property type="match status" value="1"/>
</dbReference>
<proteinExistence type="inferred from homology"/>
<evidence type="ECO:0000259" key="6">
    <source>
        <dbReference type="PROSITE" id="PS50949"/>
    </source>
</evidence>
<dbReference type="EMBL" id="LIAE01006185">
    <property type="protein sequence ID" value="PAV92469.1"/>
    <property type="molecule type" value="Genomic_DNA"/>
</dbReference>
<dbReference type="Proteomes" id="UP000218231">
    <property type="component" value="Unassembled WGS sequence"/>
</dbReference>
<dbReference type="CDD" id="cd07377">
    <property type="entry name" value="WHTH_GntR"/>
    <property type="match status" value="1"/>
</dbReference>
<dbReference type="InterPro" id="IPR004839">
    <property type="entry name" value="Aminotransferase_I/II_large"/>
</dbReference>
<dbReference type="GO" id="GO:0003677">
    <property type="term" value="F:DNA binding"/>
    <property type="evidence" value="ECO:0007669"/>
    <property type="project" value="UniProtKB-KW"/>
</dbReference>
<accession>A0A2A2M221</accession>
<evidence type="ECO:0000256" key="5">
    <source>
        <dbReference type="ARBA" id="ARBA00023163"/>
    </source>
</evidence>
<evidence type="ECO:0000256" key="3">
    <source>
        <dbReference type="ARBA" id="ARBA00023015"/>
    </source>
</evidence>
<keyword evidence="3" id="KW-0805">Transcription regulation</keyword>
<dbReference type="SUPFAM" id="SSF53383">
    <property type="entry name" value="PLP-dependent transferases"/>
    <property type="match status" value="1"/>
</dbReference>
<evidence type="ECO:0000313" key="7">
    <source>
        <dbReference type="EMBL" id="PAV92469.1"/>
    </source>
</evidence>
<dbReference type="AlphaFoldDB" id="A0A2A2M221"/>